<proteinExistence type="predicted"/>
<dbReference type="AlphaFoldDB" id="A0AAE0ZHR6"/>
<evidence type="ECO:0000313" key="2">
    <source>
        <dbReference type="EMBL" id="KAK3769548.1"/>
    </source>
</evidence>
<protein>
    <submittedName>
        <fullName evidence="2">Uncharacterized protein</fullName>
    </submittedName>
</protein>
<feature type="compositionally biased region" description="Polar residues" evidence="1">
    <location>
        <begin position="122"/>
        <end position="140"/>
    </location>
</feature>
<accession>A0AAE0ZHR6</accession>
<sequence>MKKKIIRETRGRKGLMVSIKLNVYTEAMPESDQGQPKSPVRPEHPKRFVNELLPYVSRVPPHHTLNFNTFSKHGASASALDSGPQLHPGVWVPCGEIYLQIDPDLDQQTPRLGREAPGGLVQTRSRSILDASTSGPTHNTIVPDKQHHQQHRR</sequence>
<reference evidence="2" key="1">
    <citation type="journal article" date="2023" name="G3 (Bethesda)">
        <title>A reference genome for the long-term kleptoplast-retaining sea slug Elysia crispata morphotype clarki.</title>
        <authorList>
            <person name="Eastman K.E."/>
            <person name="Pendleton A.L."/>
            <person name="Shaikh M.A."/>
            <person name="Suttiyut T."/>
            <person name="Ogas R."/>
            <person name="Tomko P."/>
            <person name="Gavelis G."/>
            <person name="Widhalm J.R."/>
            <person name="Wisecaver J.H."/>
        </authorList>
    </citation>
    <scope>NUCLEOTIDE SEQUENCE</scope>
    <source>
        <strain evidence="2">ECLA1</strain>
    </source>
</reference>
<name>A0AAE0ZHR6_9GAST</name>
<organism evidence="2 3">
    <name type="scientific">Elysia crispata</name>
    <name type="common">lettuce slug</name>
    <dbReference type="NCBI Taxonomy" id="231223"/>
    <lineage>
        <taxon>Eukaryota</taxon>
        <taxon>Metazoa</taxon>
        <taxon>Spiralia</taxon>
        <taxon>Lophotrochozoa</taxon>
        <taxon>Mollusca</taxon>
        <taxon>Gastropoda</taxon>
        <taxon>Heterobranchia</taxon>
        <taxon>Euthyneura</taxon>
        <taxon>Panpulmonata</taxon>
        <taxon>Sacoglossa</taxon>
        <taxon>Placobranchoidea</taxon>
        <taxon>Plakobranchidae</taxon>
        <taxon>Elysia</taxon>
    </lineage>
</organism>
<evidence type="ECO:0000256" key="1">
    <source>
        <dbReference type="SAM" id="MobiDB-lite"/>
    </source>
</evidence>
<keyword evidence="3" id="KW-1185">Reference proteome</keyword>
<dbReference type="Proteomes" id="UP001283361">
    <property type="component" value="Unassembled WGS sequence"/>
</dbReference>
<evidence type="ECO:0000313" key="3">
    <source>
        <dbReference type="Proteomes" id="UP001283361"/>
    </source>
</evidence>
<feature type="region of interest" description="Disordered" evidence="1">
    <location>
        <begin position="106"/>
        <end position="153"/>
    </location>
</feature>
<dbReference type="EMBL" id="JAWDGP010003905">
    <property type="protein sequence ID" value="KAK3769548.1"/>
    <property type="molecule type" value="Genomic_DNA"/>
</dbReference>
<comment type="caution">
    <text evidence="2">The sequence shown here is derived from an EMBL/GenBank/DDBJ whole genome shotgun (WGS) entry which is preliminary data.</text>
</comment>
<gene>
    <name evidence="2" type="ORF">RRG08_044743</name>
</gene>